<proteinExistence type="predicted"/>
<feature type="transmembrane region" description="Helical" evidence="1">
    <location>
        <begin position="160"/>
        <end position="182"/>
    </location>
</feature>
<feature type="transmembrane region" description="Helical" evidence="1">
    <location>
        <begin position="66"/>
        <end position="85"/>
    </location>
</feature>
<dbReference type="EMBL" id="JACGWS010000001">
    <property type="protein sequence ID" value="MBC8753446.1"/>
    <property type="molecule type" value="Genomic_DNA"/>
</dbReference>
<evidence type="ECO:0000256" key="1">
    <source>
        <dbReference type="SAM" id="Phobius"/>
    </source>
</evidence>
<dbReference type="RefSeq" id="WP_187560480.1">
    <property type="nucleotide sequence ID" value="NZ_JACGWS010000001.1"/>
</dbReference>
<protein>
    <submittedName>
        <fullName evidence="2">Uncharacterized protein</fullName>
    </submittedName>
</protein>
<evidence type="ECO:0000313" key="3">
    <source>
        <dbReference type="Proteomes" id="UP000619238"/>
    </source>
</evidence>
<reference evidence="2 3" key="1">
    <citation type="submission" date="2020-07" db="EMBL/GenBank/DDBJ databases">
        <title>Description of Kordia aestuariivivens sp. nov., isolated from a tidal flat.</title>
        <authorList>
            <person name="Park S."/>
            <person name="Yoon J.-H."/>
        </authorList>
    </citation>
    <scope>NUCLEOTIDE SEQUENCE [LARGE SCALE GENOMIC DNA]</scope>
    <source>
        <strain evidence="2 3">YSTF-M3</strain>
    </source>
</reference>
<feature type="transmembrane region" description="Helical" evidence="1">
    <location>
        <begin position="28"/>
        <end position="46"/>
    </location>
</feature>
<feature type="transmembrane region" description="Helical" evidence="1">
    <location>
        <begin position="221"/>
        <end position="239"/>
    </location>
</feature>
<keyword evidence="1" id="KW-0812">Transmembrane</keyword>
<accession>A0ABR7Q4F5</accession>
<dbReference type="Proteomes" id="UP000619238">
    <property type="component" value="Unassembled WGS sequence"/>
</dbReference>
<organism evidence="2 3">
    <name type="scientific">Kordia aestuariivivens</name>
    <dbReference type="NCBI Taxonomy" id="2759037"/>
    <lineage>
        <taxon>Bacteria</taxon>
        <taxon>Pseudomonadati</taxon>
        <taxon>Bacteroidota</taxon>
        <taxon>Flavobacteriia</taxon>
        <taxon>Flavobacteriales</taxon>
        <taxon>Flavobacteriaceae</taxon>
        <taxon>Kordia</taxon>
    </lineage>
</organism>
<feature type="transmembrane region" description="Helical" evidence="1">
    <location>
        <begin position="188"/>
        <end position="209"/>
    </location>
</feature>
<evidence type="ECO:0000313" key="2">
    <source>
        <dbReference type="EMBL" id="MBC8753446.1"/>
    </source>
</evidence>
<keyword evidence="1" id="KW-1133">Transmembrane helix</keyword>
<gene>
    <name evidence="2" type="ORF">H2O64_02105</name>
</gene>
<sequence length="242" mass="27814">MDNKEKLNSEEYFVSTVTTQILETKKRLDRLVFLLILITAIGAIYYKNPPESFNFLVSKITPFGYHLGIIFGLLGLFAVIGSKLIDYIIKRRKIDNYLLNDIFLIKNYKEEHVLFPEETSEKEIITNKLHYISRTVIPSSFYEFFYTLFISKKDLRLPSVIVLMCIFMSAHAVSIVHVVTICEGNFEYLGAIGMIAFYVVFYSGFLSSIKKYRAELVHPALSFMAIIGILTILLLIIGYNTI</sequence>
<keyword evidence="1" id="KW-0472">Membrane</keyword>
<name>A0ABR7Q4F5_9FLAO</name>
<keyword evidence="3" id="KW-1185">Reference proteome</keyword>
<comment type="caution">
    <text evidence="2">The sequence shown here is derived from an EMBL/GenBank/DDBJ whole genome shotgun (WGS) entry which is preliminary data.</text>
</comment>